<name>A0A2V3VBL5_9SPHN</name>
<dbReference type="RefSeq" id="WP_110297922.1">
    <property type="nucleotide sequence ID" value="NZ_QJJM01000003.1"/>
</dbReference>
<sequence length="442" mass="47087">MKHLSLAERLAAMPGEAARLYLDGLSDGAVAALEFHWPFWARPEQLAPAGDWRTWLILAGRGFGKTRAGAEWVRQIGESIADARIALVAANLAEARSVMVEGQSGLLAIAPESTRPQWEPSLRRLRWPGGAQAVLFSAAEPEGLRGPEHSHAWCDEIAKWDNASGRAMAAWDNLQLGLRVGRLPQICATTTPRAVPLVRRLLDDPGLVISRGSSHANRANLPPAFLAAVERHYGGTALGRQELEGELLEDIDGALWSRSLIEACRIRWSAEGCVRVVIGVDPPAGSSGDACGIIVCALQDDGRAAVLADCSVEGASPEGWARAVANASDAWGADRIIAEANQGGEMVGAVLRASNIALPVRLVHASRGKAARAEPVAALYEAGRVVHCGTFARLEDEMCGLMAGGTYQGPGRSPDRADALVWALTELMLGRRGTPRIRSLET</sequence>
<dbReference type="Pfam" id="PF03237">
    <property type="entry name" value="Terminase_6N"/>
    <property type="match status" value="1"/>
</dbReference>
<dbReference type="EMBL" id="QJJM01000003">
    <property type="protein sequence ID" value="PXW78128.1"/>
    <property type="molecule type" value="Genomic_DNA"/>
</dbReference>
<feature type="domain" description="Terminase large subunit gp17-like C-terminal" evidence="2">
    <location>
        <begin position="278"/>
        <end position="425"/>
    </location>
</feature>
<evidence type="ECO:0000259" key="2">
    <source>
        <dbReference type="Pfam" id="PF17289"/>
    </source>
</evidence>
<proteinExistence type="predicted"/>
<evidence type="ECO:0000313" key="4">
    <source>
        <dbReference type="Proteomes" id="UP000248014"/>
    </source>
</evidence>
<dbReference type="Gene3D" id="3.40.50.300">
    <property type="entry name" value="P-loop containing nucleotide triphosphate hydrolases"/>
    <property type="match status" value="1"/>
</dbReference>
<evidence type="ECO:0000313" key="3">
    <source>
        <dbReference type="EMBL" id="PXW78128.1"/>
    </source>
</evidence>
<dbReference type="Pfam" id="PF17289">
    <property type="entry name" value="Terminase_6C"/>
    <property type="match status" value="1"/>
</dbReference>
<evidence type="ECO:0000256" key="1">
    <source>
        <dbReference type="ARBA" id="ARBA00022612"/>
    </source>
</evidence>
<organism evidence="3 4">
    <name type="scientific">Blastomonas natatoria</name>
    <dbReference type="NCBI Taxonomy" id="34015"/>
    <lineage>
        <taxon>Bacteria</taxon>
        <taxon>Pseudomonadati</taxon>
        <taxon>Pseudomonadota</taxon>
        <taxon>Alphaproteobacteria</taxon>
        <taxon>Sphingomonadales</taxon>
        <taxon>Sphingomonadaceae</taxon>
        <taxon>Blastomonas</taxon>
    </lineage>
</organism>
<dbReference type="InterPro" id="IPR027417">
    <property type="entry name" value="P-loop_NTPase"/>
</dbReference>
<protein>
    <submittedName>
        <fullName evidence="3">Phage terminase large subunit-like protein</fullName>
    </submittedName>
</protein>
<keyword evidence="4" id="KW-1185">Reference proteome</keyword>
<dbReference type="Proteomes" id="UP000248014">
    <property type="component" value="Unassembled WGS sequence"/>
</dbReference>
<keyword evidence="1" id="KW-1188">Viral release from host cell</keyword>
<reference evidence="3 4" key="1">
    <citation type="submission" date="2018-05" db="EMBL/GenBank/DDBJ databases">
        <title>Genomic Encyclopedia of Type Strains, Phase IV (KMG-IV): sequencing the most valuable type-strain genomes for metagenomic binning, comparative biology and taxonomic classification.</title>
        <authorList>
            <person name="Goeker M."/>
        </authorList>
    </citation>
    <scope>NUCLEOTIDE SEQUENCE [LARGE SCALE GENOMIC DNA]</scope>
    <source>
        <strain evidence="3 4">DSM 3183</strain>
    </source>
</reference>
<accession>A0A2V3VBL5</accession>
<comment type="caution">
    <text evidence="3">The sequence shown here is derived from an EMBL/GenBank/DDBJ whole genome shotgun (WGS) entry which is preliminary data.</text>
</comment>
<dbReference type="AlphaFoldDB" id="A0A2V3VBL5"/>
<gene>
    <name evidence="3" type="ORF">C7451_103236</name>
</gene>
<dbReference type="InterPro" id="IPR035421">
    <property type="entry name" value="Terminase_6C"/>
</dbReference>
<dbReference type="Gene3D" id="3.30.420.240">
    <property type="match status" value="1"/>
</dbReference>
<dbReference type="OrthoDB" id="4519042at2"/>